<name>A0A246JLZ0_9BURK</name>
<dbReference type="GO" id="GO:0016020">
    <property type="term" value="C:membrane"/>
    <property type="evidence" value="ECO:0007669"/>
    <property type="project" value="TreeGrafter"/>
</dbReference>
<feature type="transmembrane region" description="Helical" evidence="1">
    <location>
        <begin position="54"/>
        <end position="76"/>
    </location>
</feature>
<accession>A0A246JLZ0</accession>
<organism evidence="3 4">
    <name type="scientific">Roseateles aquatilis</name>
    <dbReference type="NCBI Taxonomy" id="431061"/>
    <lineage>
        <taxon>Bacteria</taxon>
        <taxon>Pseudomonadati</taxon>
        <taxon>Pseudomonadota</taxon>
        <taxon>Betaproteobacteria</taxon>
        <taxon>Burkholderiales</taxon>
        <taxon>Sphaerotilaceae</taxon>
        <taxon>Roseateles</taxon>
    </lineage>
</organism>
<feature type="transmembrane region" description="Helical" evidence="1">
    <location>
        <begin position="30"/>
        <end position="48"/>
    </location>
</feature>
<keyword evidence="1" id="KW-0812">Transmembrane</keyword>
<dbReference type="InterPro" id="IPR050879">
    <property type="entry name" value="Acyltransferase_3"/>
</dbReference>
<dbReference type="Proteomes" id="UP000197468">
    <property type="component" value="Unassembled WGS sequence"/>
</dbReference>
<dbReference type="PANTHER" id="PTHR23028:SF53">
    <property type="entry name" value="ACYL_TRANSF_3 DOMAIN-CONTAINING PROTEIN"/>
    <property type="match status" value="1"/>
</dbReference>
<dbReference type="GO" id="GO:0016747">
    <property type="term" value="F:acyltransferase activity, transferring groups other than amino-acyl groups"/>
    <property type="evidence" value="ECO:0007669"/>
    <property type="project" value="InterPro"/>
</dbReference>
<feature type="transmembrane region" description="Helical" evidence="1">
    <location>
        <begin position="160"/>
        <end position="178"/>
    </location>
</feature>
<dbReference type="InterPro" id="IPR002656">
    <property type="entry name" value="Acyl_transf_3_dom"/>
</dbReference>
<gene>
    <name evidence="3" type="ORF">CDN99_03810</name>
</gene>
<reference evidence="3 4" key="1">
    <citation type="journal article" date="2008" name="Int. J. Syst. Evol. Microbiol.">
        <title>Description of Roseateles aquatilis sp. nov. and Roseateles terrae sp. nov., in the class Betaproteobacteria, and emended description of the genus Roseateles.</title>
        <authorList>
            <person name="Gomila M."/>
            <person name="Bowien B."/>
            <person name="Falsen E."/>
            <person name="Moore E.R."/>
            <person name="Lalucat J."/>
        </authorList>
    </citation>
    <scope>NUCLEOTIDE SEQUENCE [LARGE SCALE GENOMIC DNA]</scope>
    <source>
        <strain evidence="3 4">CCUG 48205</strain>
    </source>
</reference>
<dbReference type="AlphaFoldDB" id="A0A246JLZ0"/>
<dbReference type="PANTHER" id="PTHR23028">
    <property type="entry name" value="ACETYLTRANSFERASE"/>
    <property type="match status" value="1"/>
</dbReference>
<feature type="domain" description="Acyltransferase 3" evidence="2">
    <location>
        <begin position="25"/>
        <end position="318"/>
    </location>
</feature>
<dbReference type="Pfam" id="PF01757">
    <property type="entry name" value="Acyl_transf_3"/>
    <property type="match status" value="1"/>
</dbReference>
<dbReference type="GO" id="GO:0000271">
    <property type="term" value="P:polysaccharide biosynthetic process"/>
    <property type="evidence" value="ECO:0007669"/>
    <property type="project" value="TreeGrafter"/>
</dbReference>
<proteinExistence type="predicted"/>
<feature type="transmembrane region" description="Helical" evidence="1">
    <location>
        <begin position="309"/>
        <end position="326"/>
    </location>
</feature>
<evidence type="ECO:0000313" key="3">
    <source>
        <dbReference type="EMBL" id="OWQ93595.1"/>
    </source>
</evidence>
<keyword evidence="1" id="KW-0472">Membrane</keyword>
<dbReference type="OrthoDB" id="9814807at2"/>
<evidence type="ECO:0000256" key="1">
    <source>
        <dbReference type="SAM" id="Phobius"/>
    </source>
</evidence>
<keyword evidence="4" id="KW-1185">Reference proteome</keyword>
<feature type="transmembrane region" description="Helical" evidence="1">
    <location>
        <begin position="215"/>
        <end position="235"/>
    </location>
</feature>
<keyword evidence="1" id="KW-1133">Transmembrane helix</keyword>
<protein>
    <recommendedName>
        <fullName evidence="2">Acyltransferase 3 domain-containing protein</fullName>
    </recommendedName>
</protein>
<comment type="caution">
    <text evidence="3">The sequence shown here is derived from an EMBL/GenBank/DDBJ whole genome shotgun (WGS) entry which is preliminary data.</text>
</comment>
<dbReference type="RefSeq" id="WP_088382741.1">
    <property type="nucleotide sequence ID" value="NZ_NIOF01000001.1"/>
</dbReference>
<evidence type="ECO:0000313" key="4">
    <source>
        <dbReference type="Proteomes" id="UP000197468"/>
    </source>
</evidence>
<feature type="transmembrane region" description="Helical" evidence="1">
    <location>
        <begin position="136"/>
        <end position="155"/>
    </location>
</feature>
<dbReference type="EMBL" id="NIOF01000001">
    <property type="protein sequence ID" value="OWQ93595.1"/>
    <property type="molecule type" value="Genomic_DNA"/>
</dbReference>
<feature type="transmembrane region" description="Helical" evidence="1">
    <location>
        <begin position="241"/>
        <end position="259"/>
    </location>
</feature>
<feature type="transmembrane region" description="Helical" evidence="1">
    <location>
        <begin position="271"/>
        <end position="289"/>
    </location>
</feature>
<sequence length="348" mass="38526">MTRAAEPAIAGPAAGPEAAGRQPVLDGVRAVSILAVLWTHLFPLRVVGHSLNDSLGMFGMALFFILSGFLITQQLLKRPPVGNFVARRLLRVIPAAWICLAVVWWFMPVSVDTALSYLFFYANLPPQRLVWPIDHFWSLCVEVQFYLLAAILLWLRVRAIWWLFPALLLGITALRVINLSTTGSITWFRADDLLAGACLALLLQSRHVGTLRTALGRPGAVPLTLAVLLACSLVSSHSVYPLSFLRPYAAAAFVGALLMQPRHWLSVRLGGPAFAYIASVSYALYVWHLPLAATWLGSGDLWTKYLKRPLLLLVVFGIAHVSTFQIERRFNELAKRIGAGRGRRLKEV</sequence>
<feature type="transmembrane region" description="Helical" evidence="1">
    <location>
        <begin position="88"/>
        <end position="107"/>
    </location>
</feature>
<evidence type="ECO:0000259" key="2">
    <source>
        <dbReference type="Pfam" id="PF01757"/>
    </source>
</evidence>